<dbReference type="Proteomes" id="UP001140510">
    <property type="component" value="Unassembled WGS sequence"/>
</dbReference>
<evidence type="ECO:0000313" key="2">
    <source>
        <dbReference type="Proteomes" id="UP001140510"/>
    </source>
</evidence>
<protein>
    <submittedName>
        <fullName evidence="1">Uncharacterized protein</fullName>
    </submittedName>
</protein>
<gene>
    <name evidence="1" type="ORF">N0V91_010194</name>
</gene>
<organism evidence="1 2">
    <name type="scientific">Didymella pomorum</name>
    <dbReference type="NCBI Taxonomy" id="749634"/>
    <lineage>
        <taxon>Eukaryota</taxon>
        <taxon>Fungi</taxon>
        <taxon>Dikarya</taxon>
        <taxon>Ascomycota</taxon>
        <taxon>Pezizomycotina</taxon>
        <taxon>Dothideomycetes</taxon>
        <taxon>Pleosporomycetidae</taxon>
        <taxon>Pleosporales</taxon>
        <taxon>Pleosporineae</taxon>
        <taxon>Didymellaceae</taxon>
        <taxon>Didymella</taxon>
    </lineage>
</organism>
<name>A0A9W8Z5X3_9PLEO</name>
<sequence>MLPLLAQARETHTLETDRRNQGLELVSASLHVRDFPDPVRHINHYKFLPRLPDDNGILLQFDVILRNADWKRMSHYQGEHAFIQDDALDMALKLLAHDLSMPANDIANSTSFESQICTKQVCTKTTTDKLADRSTKEELRDRLGHAAWIFMPINDGTSDGSAFFELFENPASCKREDGEVKL</sequence>
<dbReference type="OrthoDB" id="3687719at2759"/>
<reference evidence="1" key="1">
    <citation type="submission" date="2022-10" db="EMBL/GenBank/DDBJ databases">
        <title>Tapping the CABI collections for fungal endophytes: first genome assemblies for Collariella, Neodidymelliopsis, Ascochyta clinopodiicola, Didymella pomorum, Didymosphaeria variabile, Neocosmospora piperis and Neocucurbitaria cava.</title>
        <authorList>
            <person name="Hill R."/>
        </authorList>
    </citation>
    <scope>NUCLEOTIDE SEQUENCE</scope>
    <source>
        <strain evidence="1">IMI 355091</strain>
    </source>
</reference>
<dbReference type="EMBL" id="JAPEVA010000130">
    <property type="protein sequence ID" value="KAJ4398423.1"/>
    <property type="molecule type" value="Genomic_DNA"/>
</dbReference>
<dbReference type="AlphaFoldDB" id="A0A9W8Z5X3"/>
<keyword evidence="2" id="KW-1185">Reference proteome</keyword>
<proteinExistence type="predicted"/>
<evidence type="ECO:0000313" key="1">
    <source>
        <dbReference type="EMBL" id="KAJ4398423.1"/>
    </source>
</evidence>
<accession>A0A9W8Z5X3</accession>
<comment type="caution">
    <text evidence="1">The sequence shown here is derived from an EMBL/GenBank/DDBJ whole genome shotgun (WGS) entry which is preliminary data.</text>
</comment>